<dbReference type="SMART" id="SM00115">
    <property type="entry name" value="CASc"/>
    <property type="match status" value="1"/>
</dbReference>
<evidence type="ECO:0000256" key="5">
    <source>
        <dbReference type="ARBA" id="ARBA00022807"/>
    </source>
</evidence>
<feature type="region of interest" description="Disordered" evidence="9">
    <location>
        <begin position="88"/>
        <end position="111"/>
    </location>
</feature>
<dbReference type="Pfam" id="PF00619">
    <property type="entry name" value="CARD"/>
    <property type="match status" value="1"/>
</dbReference>
<evidence type="ECO:0000259" key="12">
    <source>
        <dbReference type="PROSITE" id="PS50209"/>
    </source>
</evidence>
<evidence type="ECO:0000313" key="13">
    <source>
        <dbReference type="EMBL" id="KAF2903099.1"/>
    </source>
</evidence>
<sequence>MEEEHRILIQKSYLDLVQRSDIDSLLPVLLQKRVFSPEMICRYMNTSEDYVTRKRRLFLDVQRRGPHAFSNLVAALRETGHNSLANLLDPNKANNNNNRDNESAQPKKQVHPFMLPPDENTETLQSIVNNTPNVNTVNIGHESIKINVTPAIQFYDDPKKSDVSVYNTHSKNRGAVLIINNIKYINNVHLPREGAEVDGRNLRELFHEMGFQIESHNNLTGDEMEKVIYNFKSSPKVMGIDMVFIIIMGHGYQKLDITHIIGSDNKSVSTAWIEQQFDNAHCKPLQKRPKIIMYQTCRGNSPDLGVAAHRIQTDSGVNTVLRTREDMLIAHSTLPGYASHRDIYKGTWYINLFCEIMMNFACTKHMEEIFKMVDSQLSYLRSAQKTMQTSMFTNLGFKNCYVHPKIYMENGIIKNIDDL</sequence>
<reference evidence="13" key="1">
    <citation type="submission" date="2019-08" db="EMBL/GenBank/DDBJ databases">
        <title>The genome of the North American firefly Photinus pyralis.</title>
        <authorList>
            <consortium name="Photinus pyralis genome working group"/>
            <person name="Fallon T.R."/>
            <person name="Sander Lower S.E."/>
            <person name="Weng J.-K."/>
        </authorList>
    </citation>
    <scope>NUCLEOTIDE SEQUENCE</scope>
    <source>
        <strain evidence="13">TRF0915ILg1</strain>
        <tissue evidence="13">Whole body</tissue>
    </source>
</reference>
<dbReference type="SUPFAM" id="SSF52129">
    <property type="entry name" value="Caspase-like"/>
    <property type="match status" value="1"/>
</dbReference>
<feature type="domain" description="Caspase family p20" evidence="11">
    <location>
        <begin position="172"/>
        <end position="301"/>
    </location>
</feature>
<feature type="compositionally biased region" description="Low complexity" evidence="9">
    <location>
        <begin position="88"/>
        <end position="98"/>
    </location>
</feature>
<dbReference type="PIRSF" id="PIRSF038001">
    <property type="entry name" value="Caspase_ICE"/>
    <property type="match status" value="1"/>
</dbReference>
<evidence type="ECO:0000256" key="2">
    <source>
        <dbReference type="ARBA" id="ARBA00022670"/>
    </source>
</evidence>
<dbReference type="InterPro" id="IPR001315">
    <property type="entry name" value="CARD"/>
</dbReference>
<keyword evidence="4" id="KW-0378">Hydrolase</keyword>
<dbReference type="PRINTS" id="PR00376">
    <property type="entry name" value="IL1BCENZYME"/>
</dbReference>
<dbReference type="GO" id="GO:0006508">
    <property type="term" value="P:proteolysis"/>
    <property type="evidence" value="ECO:0007669"/>
    <property type="project" value="UniProtKB-KW"/>
</dbReference>
<dbReference type="GO" id="GO:0006915">
    <property type="term" value="P:apoptotic process"/>
    <property type="evidence" value="ECO:0007669"/>
    <property type="project" value="UniProtKB-KW"/>
</dbReference>
<dbReference type="GO" id="GO:0004197">
    <property type="term" value="F:cysteine-type endopeptidase activity"/>
    <property type="evidence" value="ECO:0007669"/>
    <property type="project" value="InterPro"/>
</dbReference>
<evidence type="ECO:0000256" key="4">
    <source>
        <dbReference type="ARBA" id="ARBA00022801"/>
    </source>
</evidence>
<protein>
    <recommendedName>
        <fullName evidence="15">Caspase Dronc</fullName>
    </recommendedName>
</protein>
<dbReference type="Gene3D" id="3.40.50.1460">
    <property type="match status" value="1"/>
</dbReference>
<evidence type="ECO:0000256" key="8">
    <source>
        <dbReference type="RuleBase" id="RU003971"/>
    </source>
</evidence>
<keyword evidence="3" id="KW-0053">Apoptosis</keyword>
<evidence type="ECO:0000256" key="6">
    <source>
        <dbReference type="ARBA" id="ARBA00023145"/>
    </source>
</evidence>
<dbReference type="Pfam" id="PF00656">
    <property type="entry name" value="Peptidase_C14"/>
    <property type="match status" value="1"/>
</dbReference>
<dbReference type="GO" id="GO:0042981">
    <property type="term" value="P:regulation of apoptotic process"/>
    <property type="evidence" value="ECO:0007669"/>
    <property type="project" value="InterPro"/>
</dbReference>
<comment type="caution">
    <text evidence="13">The sequence shown here is derived from an EMBL/GenBank/DDBJ whole genome shotgun (WGS) entry which is preliminary data.</text>
</comment>
<organism evidence="13 14">
    <name type="scientific">Ignelater luminosus</name>
    <name type="common">Cucubano</name>
    <name type="synonym">Pyrophorus luminosus</name>
    <dbReference type="NCBI Taxonomy" id="2038154"/>
    <lineage>
        <taxon>Eukaryota</taxon>
        <taxon>Metazoa</taxon>
        <taxon>Ecdysozoa</taxon>
        <taxon>Arthropoda</taxon>
        <taxon>Hexapoda</taxon>
        <taxon>Insecta</taxon>
        <taxon>Pterygota</taxon>
        <taxon>Neoptera</taxon>
        <taxon>Endopterygota</taxon>
        <taxon>Coleoptera</taxon>
        <taxon>Polyphaga</taxon>
        <taxon>Elateriformia</taxon>
        <taxon>Elateroidea</taxon>
        <taxon>Elateridae</taxon>
        <taxon>Agrypninae</taxon>
        <taxon>Pyrophorini</taxon>
        <taxon>Ignelater</taxon>
    </lineage>
</organism>
<dbReference type="Proteomes" id="UP000801492">
    <property type="component" value="Unassembled WGS sequence"/>
</dbReference>
<feature type="domain" description="CARD" evidence="12">
    <location>
        <begin position="1"/>
        <end position="91"/>
    </location>
</feature>
<evidence type="ECO:0008006" key="15">
    <source>
        <dbReference type="Google" id="ProtNLM"/>
    </source>
</evidence>
<dbReference type="SMART" id="SM00114">
    <property type="entry name" value="CARD"/>
    <property type="match status" value="1"/>
</dbReference>
<dbReference type="AlphaFoldDB" id="A0A8K0DC80"/>
<accession>A0A8K0DC80</accession>
<keyword evidence="5" id="KW-0788">Thiol protease</keyword>
<dbReference type="OrthoDB" id="6097640at2759"/>
<dbReference type="SUPFAM" id="SSF47986">
    <property type="entry name" value="DEATH domain"/>
    <property type="match status" value="1"/>
</dbReference>
<comment type="similarity">
    <text evidence="1 8">Belongs to the peptidase C14A family.</text>
</comment>
<dbReference type="InterPro" id="IPR029030">
    <property type="entry name" value="Caspase-like_dom_sf"/>
</dbReference>
<feature type="active site" evidence="7">
    <location>
        <position position="250"/>
    </location>
</feature>
<feature type="domain" description="Caspase family p10" evidence="10">
    <location>
        <begin position="321"/>
        <end position="404"/>
    </location>
</feature>
<evidence type="ECO:0000313" key="14">
    <source>
        <dbReference type="Proteomes" id="UP000801492"/>
    </source>
</evidence>
<dbReference type="CDD" id="cd01671">
    <property type="entry name" value="CARD"/>
    <property type="match status" value="1"/>
</dbReference>
<dbReference type="InterPro" id="IPR002398">
    <property type="entry name" value="Pept_C14"/>
</dbReference>
<evidence type="ECO:0000256" key="9">
    <source>
        <dbReference type="SAM" id="MobiDB-lite"/>
    </source>
</evidence>
<dbReference type="PROSITE" id="PS50208">
    <property type="entry name" value="CASPASE_P20"/>
    <property type="match status" value="1"/>
</dbReference>
<evidence type="ECO:0000259" key="11">
    <source>
        <dbReference type="PROSITE" id="PS50208"/>
    </source>
</evidence>
<keyword evidence="2" id="KW-0645">Protease</keyword>
<name>A0A8K0DC80_IGNLU</name>
<proteinExistence type="inferred from homology"/>
<dbReference type="EMBL" id="VTPC01001111">
    <property type="protein sequence ID" value="KAF2903099.1"/>
    <property type="molecule type" value="Genomic_DNA"/>
</dbReference>
<evidence type="ECO:0000256" key="7">
    <source>
        <dbReference type="PIRSR" id="PIRSR038001-1"/>
    </source>
</evidence>
<dbReference type="InterPro" id="IPR011600">
    <property type="entry name" value="Pept_C14_caspase"/>
</dbReference>
<evidence type="ECO:0000259" key="10">
    <source>
        <dbReference type="PROSITE" id="PS50207"/>
    </source>
</evidence>
<dbReference type="InterPro" id="IPR015917">
    <property type="entry name" value="Pept_C14A"/>
</dbReference>
<gene>
    <name evidence="13" type="ORF">ILUMI_03087</name>
</gene>
<feature type="active site" evidence="7">
    <location>
        <position position="297"/>
    </location>
</feature>
<evidence type="ECO:0000256" key="3">
    <source>
        <dbReference type="ARBA" id="ARBA00022703"/>
    </source>
</evidence>
<dbReference type="PANTHER" id="PTHR47901">
    <property type="entry name" value="CASPASE RECRUITMENT DOMAIN-CONTAINING PROTEIN 18"/>
    <property type="match status" value="1"/>
</dbReference>
<dbReference type="InterPro" id="IPR001309">
    <property type="entry name" value="Pept_C14_p20"/>
</dbReference>
<dbReference type="PROSITE" id="PS50207">
    <property type="entry name" value="CASPASE_P10"/>
    <property type="match status" value="1"/>
</dbReference>
<keyword evidence="6" id="KW-0865">Zymogen</keyword>
<dbReference type="InterPro" id="IPR002138">
    <property type="entry name" value="Pept_C14_p10"/>
</dbReference>
<dbReference type="InterPro" id="IPR011029">
    <property type="entry name" value="DEATH-like_dom_sf"/>
</dbReference>
<keyword evidence="14" id="KW-1185">Reference proteome</keyword>
<dbReference type="Gene3D" id="1.10.533.10">
    <property type="entry name" value="Death Domain, Fas"/>
    <property type="match status" value="1"/>
</dbReference>
<dbReference type="PANTHER" id="PTHR47901:SF8">
    <property type="entry name" value="CASPASE-3"/>
    <property type="match status" value="1"/>
</dbReference>
<evidence type="ECO:0000256" key="1">
    <source>
        <dbReference type="ARBA" id="ARBA00010134"/>
    </source>
</evidence>
<dbReference type="PROSITE" id="PS50209">
    <property type="entry name" value="CARD"/>
    <property type="match status" value="1"/>
</dbReference>